<sequence length="162" mass="18450">MEDSSEYLLLLLLKQRHERKKGILVLVNCSRPRQVKPPSKYVLYTRPLEYRAPILAIRQSTFLRLQSPCLAILQLLFPKKKKNDLNFTTHELQRTVSQQSTAEHDKRLARVLEDSLSRNRRCRKEETARGSGGSEGGASTPVTVSHHTGSLGEGERLQPFSE</sequence>
<comment type="caution">
    <text evidence="2">The sequence shown here is derived from an EMBL/GenBank/DDBJ whole genome shotgun (WGS) entry which is preliminary data.</text>
</comment>
<proteinExistence type="predicted"/>
<protein>
    <submittedName>
        <fullName evidence="2">Uncharacterized protein</fullName>
    </submittedName>
</protein>
<evidence type="ECO:0000313" key="2">
    <source>
        <dbReference type="EMBL" id="KAK3851576.1"/>
    </source>
</evidence>
<feature type="compositionally biased region" description="Basic and acidic residues" evidence="1">
    <location>
        <begin position="119"/>
        <end position="128"/>
    </location>
</feature>
<evidence type="ECO:0000313" key="3">
    <source>
        <dbReference type="Proteomes" id="UP001286313"/>
    </source>
</evidence>
<keyword evidence="3" id="KW-1185">Reference proteome</keyword>
<feature type="region of interest" description="Disordered" evidence="1">
    <location>
        <begin position="119"/>
        <end position="162"/>
    </location>
</feature>
<accession>A0AAE1EJG8</accession>
<dbReference type="EMBL" id="JAWQEG010007833">
    <property type="protein sequence ID" value="KAK3851576.1"/>
    <property type="molecule type" value="Genomic_DNA"/>
</dbReference>
<evidence type="ECO:0000256" key="1">
    <source>
        <dbReference type="SAM" id="MobiDB-lite"/>
    </source>
</evidence>
<dbReference type="Proteomes" id="UP001286313">
    <property type="component" value="Unassembled WGS sequence"/>
</dbReference>
<gene>
    <name evidence="2" type="ORF">Pcinc_041788</name>
</gene>
<name>A0AAE1EJG8_PETCI</name>
<dbReference type="AlphaFoldDB" id="A0AAE1EJG8"/>
<reference evidence="2" key="1">
    <citation type="submission" date="2023-10" db="EMBL/GenBank/DDBJ databases">
        <title>Genome assemblies of two species of porcelain crab, Petrolisthes cinctipes and Petrolisthes manimaculis (Anomura: Porcellanidae).</title>
        <authorList>
            <person name="Angst P."/>
        </authorList>
    </citation>
    <scope>NUCLEOTIDE SEQUENCE</scope>
    <source>
        <strain evidence="2">PB745_01</strain>
        <tissue evidence="2">Gill</tissue>
    </source>
</reference>
<organism evidence="2 3">
    <name type="scientific">Petrolisthes cinctipes</name>
    <name type="common">Flat porcelain crab</name>
    <dbReference type="NCBI Taxonomy" id="88211"/>
    <lineage>
        <taxon>Eukaryota</taxon>
        <taxon>Metazoa</taxon>
        <taxon>Ecdysozoa</taxon>
        <taxon>Arthropoda</taxon>
        <taxon>Crustacea</taxon>
        <taxon>Multicrustacea</taxon>
        <taxon>Malacostraca</taxon>
        <taxon>Eumalacostraca</taxon>
        <taxon>Eucarida</taxon>
        <taxon>Decapoda</taxon>
        <taxon>Pleocyemata</taxon>
        <taxon>Anomura</taxon>
        <taxon>Galatheoidea</taxon>
        <taxon>Porcellanidae</taxon>
        <taxon>Petrolisthes</taxon>
    </lineage>
</organism>